<gene>
    <name evidence="1" type="ORF">LCGC14_0316610</name>
</gene>
<sequence>MTTPKQRILKERGLLEHQEVPHARKHLKHRPQVPTQPHTPLMRYIALTYCGKETLEQVLLSGSLSMVAKRFNNEVDVSTISKWIKKLGLRYTVDNLPECDGCKKRVGLCDSGICMVLYQEQQWHLVPAKKQQVLESMT</sequence>
<proteinExistence type="predicted"/>
<protein>
    <submittedName>
        <fullName evidence="1">Uncharacterized protein</fullName>
    </submittedName>
</protein>
<comment type="caution">
    <text evidence="1">The sequence shown here is derived from an EMBL/GenBank/DDBJ whole genome shotgun (WGS) entry which is preliminary data.</text>
</comment>
<accession>A0A0F9TQW5</accession>
<dbReference type="EMBL" id="LAZR01000211">
    <property type="protein sequence ID" value="KKN81749.1"/>
    <property type="molecule type" value="Genomic_DNA"/>
</dbReference>
<evidence type="ECO:0000313" key="1">
    <source>
        <dbReference type="EMBL" id="KKN81749.1"/>
    </source>
</evidence>
<reference evidence="1" key="1">
    <citation type="journal article" date="2015" name="Nature">
        <title>Complex archaea that bridge the gap between prokaryotes and eukaryotes.</title>
        <authorList>
            <person name="Spang A."/>
            <person name="Saw J.H."/>
            <person name="Jorgensen S.L."/>
            <person name="Zaremba-Niedzwiedzka K."/>
            <person name="Martijn J."/>
            <person name="Lind A.E."/>
            <person name="van Eijk R."/>
            <person name="Schleper C."/>
            <person name="Guy L."/>
            <person name="Ettema T.J."/>
        </authorList>
    </citation>
    <scope>NUCLEOTIDE SEQUENCE</scope>
</reference>
<dbReference type="AlphaFoldDB" id="A0A0F9TQW5"/>
<organism evidence="1">
    <name type="scientific">marine sediment metagenome</name>
    <dbReference type="NCBI Taxonomy" id="412755"/>
    <lineage>
        <taxon>unclassified sequences</taxon>
        <taxon>metagenomes</taxon>
        <taxon>ecological metagenomes</taxon>
    </lineage>
</organism>
<name>A0A0F9TQW5_9ZZZZ</name>